<dbReference type="RefSeq" id="WP_148949711.1">
    <property type="nucleotide sequence ID" value="NZ_JAMYWU010000001.1"/>
</dbReference>
<feature type="domain" description="SbsC C-terminal" evidence="2">
    <location>
        <begin position="47"/>
        <end position="178"/>
    </location>
</feature>
<gene>
    <name evidence="3" type="ORF">FZD47_09795</name>
</gene>
<evidence type="ECO:0000313" key="3">
    <source>
        <dbReference type="EMBL" id="TYS63798.1"/>
    </source>
</evidence>
<evidence type="ECO:0000256" key="1">
    <source>
        <dbReference type="SAM" id="SignalP"/>
    </source>
</evidence>
<keyword evidence="1" id="KW-0732">Signal</keyword>
<organism evidence="3 4">
    <name type="scientific">Bacillus infantis</name>
    <dbReference type="NCBI Taxonomy" id="324767"/>
    <lineage>
        <taxon>Bacteria</taxon>
        <taxon>Bacillati</taxon>
        <taxon>Bacillota</taxon>
        <taxon>Bacilli</taxon>
        <taxon>Bacillales</taxon>
        <taxon>Bacillaceae</taxon>
        <taxon>Bacillus</taxon>
    </lineage>
</organism>
<comment type="caution">
    <text evidence="3">The sequence shown here is derived from an EMBL/GenBank/DDBJ whole genome shotgun (WGS) entry which is preliminary data.</text>
</comment>
<protein>
    <recommendedName>
        <fullName evidence="2">SbsC C-terminal domain-containing protein</fullName>
    </recommendedName>
</protein>
<dbReference type="Gene3D" id="1.20.58.780">
    <property type="match status" value="1"/>
</dbReference>
<feature type="chain" id="PRO_5022722308" description="SbsC C-terminal domain-containing protein" evidence="1">
    <location>
        <begin position="26"/>
        <end position="336"/>
    </location>
</feature>
<feature type="signal peptide" evidence="1">
    <location>
        <begin position="1"/>
        <end position="25"/>
    </location>
</feature>
<dbReference type="Pfam" id="PF18058">
    <property type="entry name" value="SbsC_C"/>
    <property type="match status" value="1"/>
</dbReference>
<evidence type="ECO:0000259" key="2">
    <source>
        <dbReference type="Pfam" id="PF18058"/>
    </source>
</evidence>
<dbReference type="AlphaFoldDB" id="A0A5D4SNJ8"/>
<dbReference type="Proteomes" id="UP000323732">
    <property type="component" value="Unassembled WGS sequence"/>
</dbReference>
<accession>A0A5D4SNJ8</accession>
<reference evidence="3 4" key="1">
    <citation type="submission" date="2019-08" db="EMBL/GenBank/DDBJ databases">
        <title>Bacillus genomes from the desert of Cuatro Cienegas, Coahuila.</title>
        <authorList>
            <person name="Olmedo-Alvarez G."/>
        </authorList>
    </citation>
    <scope>NUCLEOTIDE SEQUENCE [LARGE SCALE GENOMIC DNA]</scope>
    <source>
        <strain evidence="3 4">CH37_1T</strain>
    </source>
</reference>
<evidence type="ECO:0000313" key="4">
    <source>
        <dbReference type="Proteomes" id="UP000323732"/>
    </source>
</evidence>
<dbReference type="EMBL" id="VTES01000003">
    <property type="protein sequence ID" value="TYS63798.1"/>
    <property type="molecule type" value="Genomic_DNA"/>
</dbReference>
<sequence>MKSFKFLIISFVLLFTLISPGDAFGQTSLTPAEKAVARAEELARSLKWQISVESNKQLAMPDMILFNNTKSAYKNALAEVSKLPKDKRANYYARLDANVKVHIDRSIAFIDALTGGKKIETLTKELDYLIREEIYMIRMDDAYHEVSAEVRKQAILLYRVYGKSTREAILAKYKKPAEVLKEKVSLFVTAKDIVDAAKAEMQKDEIDIYNMIGYLGDANYYLPKIYPIHARDALQSDIITMARELSEIAEPLFEGPMIAWMNTEDGFKETLSVHFDMGDHIEKEYYTLEKPLEYKGTELISFDFYGFEYTVLLYKDDPNEWISPSIYTLDITEIAE</sequence>
<proteinExistence type="predicted"/>
<dbReference type="InterPro" id="IPR041378">
    <property type="entry name" value="S-layer_SbsC_C"/>
</dbReference>
<name>A0A5D4SNJ8_9BACI</name>